<dbReference type="InterPro" id="IPR004838">
    <property type="entry name" value="NHTrfase_class1_PyrdxlP-BS"/>
</dbReference>
<gene>
    <name evidence="9" type="primary">tyrB</name>
    <name evidence="9" type="ORF">KIN_20570</name>
</gene>
<organism evidence="9 10">
    <name type="scientific">Litoreibacter roseus</name>
    <dbReference type="NCBI Taxonomy" id="2601869"/>
    <lineage>
        <taxon>Bacteria</taxon>
        <taxon>Pseudomonadati</taxon>
        <taxon>Pseudomonadota</taxon>
        <taxon>Alphaproteobacteria</taxon>
        <taxon>Rhodobacterales</taxon>
        <taxon>Roseobacteraceae</taxon>
        <taxon>Litoreibacter</taxon>
    </lineage>
</organism>
<dbReference type="Gene3D" id="3.90.1150.10">
    <property type="entry name" value="Aspartate Aminotransferase, domain 1"/>
    <property type="match status" value="1"/>
</dbReference>
<keyword evidence="10" id="KW-1185">Reference proteome</keyword>
<dbReference type="AlphaFoldDB" id="A0A6N6JF47"/>
<reference evidence="9 10" key="1">
    <citation type="submission" date="2019-12" db="EMBL/GenBank/DDBJ databases">
        <title>Litoreibacter badius sp. nov., a novel bacteriochlorophyll a-containing bacterium in the genus Litoreibacter.</title>
        <authorList>
            <person name="Kanamuro M."/>
            <person name="Takabe Y."/>
            <person name="Mori K."/>
            <person name="Takaichi S."/>
            <person name="Hanada S."/>
        </authorList>
    </citation>
    <scope>NUCLEOTIDE SEQUENCE [LARGE SCALE GENOMIC DNA]</scope>
    <source>
        <strain evidence="9 10">K6</strain>
    </source>
</reference>
<keyword evidence="6" id="KW-0663">Pyridoxal phosphate</keyword>
<evidence type="ECO:0000313" key="9">
    <source>
        <dbReference type="EMBL" id="GFE64983.1"/>
    </source>
</evidence>
<feature type="domain" description="Aminotransferase class I/classII large" evidence="8">
    <location>
        <begin position="27"/>
        <end position="389"/>
    </location>
</feature>
<keyword evidence="5 7" id="KW-0808">Transferase</keyword>
<evidence type="ECO:0000313" key="10">
    <source>
        <dbReference type="Proteomes" id="UP000436822"/>
    </source>
</evidence>
<dbReference type="SUPFAM" id="SSF53383">
    <property type="entry name" value="PLP-dependent transferases"/>
    <property type="match status" value="1"/>
</dbReference>
<evidence type="ECO:0000256" key="6">
    <source>
        <dbReference type="ARBA" id="ARBA00022898"/>
    </source>
</evidence>
<comment type="cofactor">
    <cofactor evidence="1 7">
        <name>pyridoxal 5'-phosphate</name>
        <dbReference type="ChEBI" id="CHEBI:597326"/>
    </cofactor>
</comment>
<dbReference type="Proteomes" id="UP000436822">
    <property type="component" value="Unassembled WGS sequence"/>
</dbReference>
<dbReference type="EMBL" id="BLJE01000002">
    <property type="protein sequence ID" value="GFE64983.1"/>
    <property type="molecule type" value="Genomic_DNA"/>
</dbReference>
<dbReference type="GO" id="GO:0030170">
    <property type="term" value="F:pyridoxal phosphate binding"/>
    <property type="evidence" value="ECO:0007669"/>
    <property type="project" value="InterPro"/>
</dbReference>
<dbReference type="Gene3D" id="3.40.640.10">
    <property type="entry name" value="Type I PLP-dependent aspartate aminotransferase-like (Major domain)"/>
    <property type="match status" value="1"/>
</dbReference>
<name>A0A6N6JF47_9RHOB</name>
<sequence>MFEALPQQPGDEIIALMQAFRADPRETKLDLGVGVYRDAHGNTPVMGAIKEAERRLWQSETTKTYVGLAGDPEFADAMRRLILNDAVSADHVTGAATTGGTAAFRAGLEMIQLAAPDAQIWISAPTWPNHPSIISYLNMPMSEYRYFDPETGGVDFDGMMTDLSNAAPGDVVLLHGCCHNPTGANLNASQWQDVAEIMRTKRLIPFIDLAYQGFGNGLDADAYGVRHLAKTMPEMIIAASCSKNFGVYRDRVGALLLVSQDTGVQGVARDTAAFLNRQAYSFPPDHGARLVTMVLNDPNLRAQWQAELSDIRDGLSLLRTELAHALRQRTGSDRFGFLAEHRGMFSRLGATRAQVDEMREVHGIYMVGDSRMNIAGLNTSTVPLLADAIVAAGV</sequence>
<dbReference type="GO" id="GO:0033585">
    <property type="term" value="P:L-phenylalanine biosynthetic process from chorismate via phenylpyruvate"/>
    <property type="evidence" value="ECO:0007669"/>
    <property type="project" value="TreeGrafter"/>
</dbReference>
<dbReference type="PROSITE" id="PS00105">
    <property type="entry name" value="AA_TRANSFER_CLASS_1"/>
    <property type="match status" value="1"/>
</dbReference>
<evidence type="ECO:0000256" key="2">
    <source>
        <dbReference type="ARBA" id="ARBA00007441"/>
    </source>
</evidence>
<dbReference type="InterPro" id="IPR000796">
    <property type="entry name" value="Asp_trans"/>
</dbReference>
<dbReference type="GO" id="GO:0004069">
    <property type="term" value="F:L-aspartate:2-oxoglutarate aminotransferase activity"/>
    <property type="evidence" value="ECO:0007669"/>
    <property type="project" value="TreeGrafter"/>
</dbReference>
<dbReference type="GO" id="GO:0004838">
    <property type="term" value="F:L-tyrosine-2-oxoglutarate transaminase activity"/>
    <property type="evidence" value="ECO:0007669"/>
    <property type="project" value="TreeGrafter"/>
</dbReference>
<dbReference type="InterPro" id="IPR015422">
    <property type="entry name" value="PyrdxlP-dep_Trfase_small"/>
</dbReference>
<evidence type="ECO:0000256" key="4">
    <source>
        <dbReference type="ARBA" id="ARBA00022576"/>
    </source>
</evidence>
<protein>
    <recommendedName>
        <fullName evidence="7">Aminotransferase</fullName>
        <ecNumber evidence="7">2.6.1.-</ecNumber>
    </recommendedName>
</protein>
<dbReference type="PRINTS" id="PR00799">
    <property type="entry name" value="TRANSAMINASE"/>
</dbReference>
<proteinExistence type="inferred from homology"/>
<dbReference type="RefSeq" id="WP_159806562.1">
    <property type="nucleotide sequence ID" value="NZ_BLJE01000002.1"/>
</dbReference>
<dbReference type="InterPro" id="IPR004839">
    <property type="entry name" value="Aminotransferase_I/II_large"/>
</dbReference>
<evidence type="ECO:0000256" key="7">
    <source>
        <dbReference type="RuleBase" id="RU000481"/>
    </source>
</evidence>
<evidence type="ECO:0000256" key="3">
    <source>
        <dbReference type="ARBA" id="ARBA00011738"/>
    </source>
</evidence>
<keyword evidence="4 7" id="KW-0032">Aminotransferase</keyword>
<dbReference type="PANTHER" id="PTHR11879">
    <property type="entry name" value="ASPARTATE AMINOTRANSFERASE"/>
    <property type="match status" value="1"/>
</dbReference>
<dbReference type="GO" id="GO:0005829">
    <property type="term" value="C:cytosol"/>
    <property type="evidence" value="ECO:0007669"/>
    <property type="project" value="TreeGrafter"/>
</dbReference>
<dbReference type="Pfam" id="PF00155">
    <property type="entry name" value="Aminotran_1_2"/>
    <property type="match status" value="1"/>
</dbReference>
<comment type="caution">
    <text evidence="9">The sequence shown here is derived from an EMBL/GenBank/DDBJ whole genome shotgun (WGS) entry which is preliminary data.</text>
</comment>
<dbReference type="NCBIfam" id="NF006719">
    <property type="entry name" value="PRK09257.1"/>
    <property type="match status" value="1"/>
</dbReference>
<comment type="subunit">
    <text evidence="3">Homodimer.</text>
</comment>
<dbReference type="InterPro" id="IPR015424">
    <property type="entry name" value="PyrdxlP-dep_Trfase"/>
</dbReference>
<evidence type="ECO:0000256" key="5">
    <source>
        <dbReference type="ARBA" id="ARBA00022679"/>
    </source>
</evidence>
<dbReference type="InterPro" id="IPR015421">
    <property type="entry name" value="PyrdxlP-dep_Trfase_major"/>
</dbReference>
<dbReference type="OrthoDB" id="9766445at2"/>
<accession>A0A6N6JF47</accession>
<comment type="similarity">
    <text evidence="2 7">Belongs to the class-I pyridoxal-phosphate-dependent aminotransferase family.</text>
</comment>
<evidence type="ECO:0000259" key="8">
    <source>
        <dbReference type="Pfam" id="PF00155"/>
    </source>
</evidence>
<evidence type="ECO:0000256" key="1">
    <source>
        <dbReference type="ARBA" id="ARBA00001933"/>
    </source>
</evidence>
<dbReference type="GO" id="GO:0042802">
    <property type="term" value="F:identical protein binding"/>
    <property type="evidence" value="ECO:0007669"/>
    <property type="project" value="TreeGrafter"/>
</dbReference>
<dbReference type="PANTHER" id="PTHR11879:SF22">
    <property type="entry name" value="ASPARTATE AMINOTRANSFERASE, MITOCHONDRIAL"/>
    <property type="match status" value="1"/>
</dbReference>
<dbReference type="EC" id="2.6.1.-" evidence="7"/>